<keyword evidence="4 7" id="KW-0812">Transmembrane</keyword>
<sequence>MSEKKQRSGMEKKGGLAIENIGNGAMLIISFGTILLLWSLISSISGIGSIIVGPAIVLKALIRNLENGKLLTNIYVSLIRVFGGFGLGVLVSIPIAFLLGWYKLFRAIVEPWIQFFRTIPPIALIPLVIVIFGIGTSAKIAIIFFAVFLVMVITIYQGIKNVDPTLIKAARVLDAKDKDIFFDIIVPASFPYILVGIRLGLATALTTLIAAELTGSSQGLGNMIQDAALYFKMDEVILGIITIGVIGFVLDKVVLFLERKLTGWQEVHNR</sequence>
<organism evidence="9 10">
    <name type="scientific">Hydrogenispora ethanolica</name>
    <dbReference type="NCBI Taxonomy" id="1082276"/>
    <lineage>
        <taxon>Bacteria</taxon>
        <taxon>Bacillati</taxon>
        <taxon>Bacillota</taxon>
        <taxon>Hydrogenispora</taxon>
    </lineage>
</organism>
<evidence type="ECO:0000313" key="10">
    <source>
        <dbReference type="Proteomes" id="UP000295008"/>
    </source>
</evidence>
<dbReference type="InterPro" id="IPR035906">
    <property type="entry name" value="MetI-like_sf"/>
</dbReference>
<dbReference type="EMBL" id="SLUN01000002">
    <property type="protein sequence ID" value="TCL76464.1"/>
    <property type="molecule type" value="Genomic_DNA"/>
</dbReference>
<gene>
    <name evidence="9" type="ORF">EDC14_1002223</name>
</gene>
<dbReference type="GO" id="GO:0005886">
    <property type="term" value="C:plasma membrane"/>
    <property type="evidence" value="ECO:0007669"/>
    <property type="project" value="UniProtKB-SubCell"/>
</dbReference>
<evidence type="ECO:0000256" key="2">
    <source>
        <dbReference type="ARBA" id="ARBA00022448"/>
    </source>
</evidence>
<feature type="domain" description="ABC transmembrane type-1" evidence="8">
    <location>
        <begin position="74"/>
        <end position="258"/>
    </location>
</feature>
<dbReference type="FunFam" id="1.10.3720.10:FF:000003">
    <property type="entry name" value="Aliphatic sulfonate ABC transporter permease"/>
    <property type="match status" value="1"/>
</dbReference>
<dbReference type="PANTHER" id="PTHR30151">
    <property type="entry name" value="ALKANE SULFONATE ABC TRANSPORTER-RELATED, MEMBRANE SUBUNIT"/>
    <property type="match status" value="1"/>
</dbReference>
<dbReference type="Gene3D" id="1.10.3720.10">
    <property type="entry name" value="MetI-like"/>
    <property type="match status" value="1"/>
</dbReference>
<feature type="transmembrane region" description="Helical" evidence="7">
    <location>
        <begin position="44"/>
        <end position="62"/>
    </location>
</feature>
<evidence type="ECO:0000259" key="8">
    <source>
        <dbReference type="PROSITE" id="PS50928"/>
    </source>
</evidence>
<dbReference type="CDD" id="cd06261">
    <property type="entry name" value="TM_PBP2"/>
    <property type="match status" value="1"/>
</dbReference>
<dbReference type="Pfam" id="PF00528">
    <property type="entry name" value="BPD_transp_1"/>
    <property type="match status" value="1"/>
</dbReference>
<dbReference type="PROSITE" id="PS50928">
    <property type="entry name" value="ABC_TM1"/>
    <property type="match status" value="1"/>
</dbReference>
<name>A0A4R1SB43_HYDET</name>
<evidence type="ECO:0000256" key="7">
    <source>
        <dbReference type="RuleBase" id="RU363032"/>
    </source>
</evidence>
<evidence type="ECO:0000256" key="4">
    <source>
        <dbReference type="ARBA" id="ARBA00022692"/>
    </source>
</evidence>
<keyword evidence="3" id="KW-1003">Cell membrane</keyword>
<evidence type="ECO:0000256" key="1">
    <source>
        <dbReference type="ARBA" id="ARBA00004651"/>
    </source>
</evidence>
<proteinExistence type="inferred from homology"/>
<feature type="transmembrane region" description="Helical" evidence="7">
    <location>
        <begin position="141"/>
        <end position="159"/>
    </location>
</feature>
<evidence type="ECO:0000256" key="3">
    <source>
        <dbReference type="ARBA" id="ARBA00022475"/>
    </source>
</evidence>
<dbReference type="InterPro" id="IPR000515">
    <property type="entry name" value="MetI-like"/>
</dbReference>
<protein>
    <submittedName>
        <fullName evidence="9">NitT/TauT family transport system permease protein</fullName>
    </submittedName>
</protein>
<evidence type="ECO:0000256" key="5">
    <source>
        <dbReference type="ARBA" id="ARBA00022989"/>
    </source>
</evidence>
<accession>A0A4R1SB43</accession>
<dbReference type="SUPFAM" id="SSF161098">
    <property type="entry name" value="MetI-like"/>
    <property type="match status" value="1"/>
</dbReference>
<keyword evidence="6 7" id="KW-0472">Membrane</keyword>
<comment type="subcellular location">
    <subcellularLocation>
        <location evidence="1 7">Cell membrane</location>
        <topology evidence="1 7">Multi-pass membrane protein</topology>
    </subcellularLocation>
</comment>
<keyword evidence="2 7" id="KW-0813">Transport</keyword>
<evidence type="ECO:0000256" key="6">
    <source>
        <dbReference type="ARBA" id="ARBA00023136"/>
    </source>
</evidence>
<reference evidence="9 10" key="1">
    <citation type="submission" date="2019-03" db="EMBL/GenBank/DDBJ databases">
        <title>Genomic Encyclopedia of Type Strains, Phase IV (KMG-IV): sequencing the most valuable type-strain genomes for metagenomic binning, comparative biology and taxonomic classification.</title>
        <authorList>
            <person name="Goeker M."/>
        </authorList>
    </citation>
    <scope>NUCLEOTIDE SEQUENCE [LARGE SCALE GENOMIC DNA]</scope>
    <source>
        <strain evidence="9 10">LX-B</strain>
    </source>
</reference>
<comment type="caution">
    <text evidence="9">The sequence shown here is derived from an EMBL/GenBank/DDBJ whole genome shotgun (WGS) entry which is preliminary data.</text>
</comment>
<keyword evidence="10" id="KW-1185">Reference proteome</keyword>
<dbReference type="GO" id="GO:0042918">
    <property type="term" value="P:alkanesulfonate transmembrane transport"/>
    <property type="evidence" value="ECO:0007669"/>
    <property type="project" value="UniProtKB-ARBA"/>
</dbReference>
<feature type="transmembrane region" description="Helical" evidence="7">
    <location>
        <begin position="114"/>
        <end position="134"/>
    </location>
</feature>
<keyword evidence="5 7" id="KW-1133">Transmembrane helix</keyword>
<comment type="similarity">
    <text evidence="7">Belongs to the binding-protein-dependent transport system permease family.</text>
</comment>
<dbReference type="AlphaFoldDB" id="A0A4R1SB43"/>
<evidence type="ECO:0000313" key="9">
    <source>
        <dbReference type="EMBL" id="TCL76464.1"/>
    </source>
</evidence>
<dbReference type="PANTHER" id="PTHR30151:SF0">
    <property type="entry name" value="ABC TRANSPORTER PERMEASE PROTEIN MJ0413-RELATED"/>
    <property type="match status" value="1"/>
</dbReference>
<feature type="transmembrane region" description="Helical" evidence="7">
    <location>
        <begin position="74"/>
        <end position="102"/>
    </location>
</feature>
<dbReference type="Proteomes" id="UP000295008">
    <property type="component" value="Unassembled WGS sequence"/>
</dbReference>
<feature type="transmembrane region" description="Helical" evidence="7">
    <location>
        <begin position="236"/>
        <end position="257"/>
    </location>
</feature>
<dbReference type="RefSeq" id="WP_243662778.1">
    <property type="nucleotide sequence ID" value="NZ_SLUN01000002.1"/>
</dbReference>